<name>A0ABW8Q477_9NEIS</name>
<sequence length="61" mass="7200">MKKAQLIVKIFCIQFVMGLPVKKRNLFYRNRITFDSNPRLSGTLQTVAEAVFPFWRHKEDA</sequence>
<evidence type="ECO:0000313" key="1">
    <source>
        <dbReference type="EMBL" id="MFK7642354.1"/>
    </source>
</evidence>
<evidence type="ECO:0000313" key="2">
    <source>
        <dbReference type="Proteomes" id="UP001621964"/>
    </source>
</evidence>
<dbReference type="Proteomes" id="UP001621964">
    <property type="component" value="Unassembled WGS sequence"/>
</dbReference>
<protein>
    <submittedName>
        <fullName evidence="1">Uncharacterized protein</fullName>
    </submittedName>
</protein>
<comment type="caution">
    <text evidence="1">The sequence shown here is derived from an EMBL/GenBank/DDBJ whole genome shotgun (WGS) entry which is preliminary data.</text>
</comment>
<organism evidence="1 2">
    <name type="scientific">Neisseria oralis</name>
    <dbReference type="NCBI Taxonomy" id="1107316"/>
    <lineage>
        <taxon>Bacteria</taxon>
        <taxon>Pseudomonadati</taxon>
        <taxon>Pseudomonadota</taxon>
        <taxon>Betaproteobacteria</taxon>
        <taxon>Neisseriales</taxon>
        <taxon>Neisseriaceae</taxon>
        <taxon>Neisseria</taxon>
    </lineage>
</organism>
<gene>
    <name evidence="1" type="ORF">ACI43T_07560</name>
</gene>
<keyword evidence="2" id="KW-1185">Reference proteome</keyword>
<dbReference type="EMBL" id="JBJGEB010000006">
    <property type="protein sequence ID" value="MFK7642354.1"/>
    <property type="molecule type" value="Genomic_DNA"/>
</dbReference>
<proteinExistence type="predicted"/>
<dbReference type="RefSeq" id="WP_405386258.1">
    <property type="nucleotide sequence ID" value="NZ_JBJGEB010000006.1"/>
</dbReference>
<reference evidence="1 2" key="1">
    <citation type="submission" date="2024-11" db="EMBL/GenBank/DDBJ databases">
        <authorList>
            <person name="Mikucki A.G."/>
            <person name="Kahler C.M."/>
        </authorList>
    </citation>
    <scope>NUCLEOTIDE SEQUENCE [LARGE SCALE GENOMIC DNA]</scope>
    <source>
        <strain evidence="1 2">EXNM717</strain>
    </source>
</reference>
<accession>A0ABW8Q477</accession>